<keyword evidence="1" id="KW-0812">Transmembrane</keyword>
<keyword evidence="1" id="KW-0472">Membrane</keyword>
<dbReference type="SUPFAM" id="SSF52266">
    <property type="entry name" value="SGNH hydrolase"/>
    <property type="match status" value="1"/>
</dbReference>
<sequence>MKTSLDKKRIVKSLGILAIGAVLTTGGLFLWQNQFDISLFSSAATNNIQAMIVLGERQDAQLSIHVSAVEKLINSQQTLPVETVNRAEEGAIISSLRDQAVLGYNDVTKPITNHVYFLVSFGKNITVNGITDKDSISEISSKTTKEVTTLIDLLSARPGVFPKGFTVFLATLLDPLDGISDVTSCKGAIPNNGKEYVNGVFEAVNNSIKTTGSIYPQYIKVVDVAKAFSGHGLTSTTPWFSDCLTLNVAGQAEMARLFVAAVEKE</sequence>
<reference evidence="3" key="1">
    <citation type="submission" date="2017-09" db="EMBL/GenBank/DDBJ databases">
        <title>Depth-based differentiation of microbial function through sediment-hosted aquifers and enrichment of novel symbionts in the deep terrestrial subsurface.</title>
        <authorList>
            <person name="Probst A.J."/>
            <person name="Ladd B."/>
            <person name="Jarett J.K."/>
            <person name="Geller-Mcgrath D.E."/>
            <person name="Sieber C.M.K."/>
            <person name="Emerson J.B."/>
            <person name="Anantharaman K."/>
            <person name="Thomas B.C."/>
            <person name="Malmstrom R."/>
            <person name="Stieglmeier M."/>
            <person name="Klingl A."/>
            <person name="Woyke T."/>
            <person name="Ryan C.M."/>
            <person name="Banfield J.F."/>
        </authorList>
    </citation>
    <scope>NUCLEOTIDE SEQUENCE [LARGE SCALE GENOMIC DNA]</scope>
</reference>
<gene>
    <name evidence="2" type="ORF">COX64_01200</name>
</gene>
<dbReference type="InterPro" id="IPR036514">
    <property type="entry name" value="SGNH_hydro_sf"/>
</dbReference>
<evidence type="ECO:0000313" key="3">
    <source>
        <dbReference type="Proteomes" id="UP000228952"/>
    </source>
</evidence>
<keyword evidence="1" id="KW-1133">Transmembrane helix</keyword>
<dbReference type="Proteomes" id="UP000228952">
    <property type="component" value="Unassembled WGS sequence"/>
</dbReference>
<evidence type="ECO:0000313" key="2">
    <source>
        <dbReference type="EMBL" id="PJA15117.1"/>
    </source>
</evidence>
<proteinExistence type="predicted"/>
<dbReference type="AlphaFoldDB" id="A0A2M7W2M8"/>
<organism evidence="2 3">
    <name type="scientific">Candidatus Dojkabacteria bacterium CG_4_10_14_0_2_um_filter_Dojkabacteria_WS6_41_15</name>
    <dbReference type="NCBI Taxonomy" id="2014249"/>
    <lineage>
        <taxon>Bacteria</taxon>
        <taxon>Candidatus Dojkabacteria</taxon>
    </lineage>
</organism>
<evidence type="ECO:0000256" key="1">
    <source>
        <dbReference type="SAM" id="Phobius"/>
    </source>
</evidence>
<feature type="transmembrane region" description="Helical" evidence="1">
    <location>
        <begin position="12"/>
        <end position="31"/>
    </location>
</feature>
<name>A0A2M7W2M8_9BACT</name>
<comment type="caution">
    <text evidence="2">The sequence shown here is derived from an EMBL/GenBank/DDBJ whole genome shotgun (WGS) entry which is preliminary data.</text>
</comment>
<accession>A0A2M7W2M8</accession>
<protein>
    <submittedName>
        <fullName evidence="2">Uncharacterized protein</fullName>
    </submittedName>
</protein>
<dbReference type="EMBL" id="PFQB01000026">
    <property type="protein sequence ID" value="PJA15117.1"/>
    <property type="molecule type" value="Genomic_DNA"/>
</dbReference>
<dbReference type="Gene3D" id="3.40.50.1110">
    <property type="entry name" value="SGNH hydrolase"/>
    <property type="match status" value="1"/>
</dbReference>